<dbReference type="InterPro" id="IPR011050">
    <property type="entry name" value="Pectin_lyase_fold/virulence"/>
</dbReference>
<proteinExistence type="predicted"/>
<dbReference type="InterPro" id="IPR008638">
    <property type="entry name" value="FhaB/CdiA-like_TPS"/>
</dbReference>
<comment type="caution">
    <text evidence="3">The sequence shown here is derived from an EMBL/GenBank/DDBJ whole genome shotgun (WGS) entry which is preliminary data.</text>
</comment>
<dbReference type="Proteomes" id="UP000654482">
    <property type="component" value="Unassembled WGS sequence"/>
</dbReference>
<protein>
    <submittedName>
        <fullName evidence="3">Filamentous hemagglutinin N-terminal domain-containing protein</fullName>
    </submittedName>
</protein>
<evidence type="ECO:0000256" key="1">
    <source>
        <dbReference type="SAM" id="SignalP"/>
    </source>
</evidence>
<feature type="signal peptide" evidence="1">
    <location>
        <begin position="1"/>
        <end position="30"/>
    </location>
</feature>
<accession>A0A8J7J1R8</accession>
<dbReference type="SMART" id="SM00912">
    <property type="entry name" value="Haemagg_act"/>
    <property type="match status" value="1"/>
</dbReference>
<evidence type="ECO:0000259" key="2">
    <source>
        <dbReference type="SMART" id="SM00912"/>
    </source>
</evidence>
<name>A0A8J7J1R8_9CYAN</name>
<dbReference type="SUPFAM" id="SSF51126">
    <property type="entry name" value="Pectin lyase-like"/>
    <property type="match status" value="1"/>
</dbReference>
<feature type="chain" id="PRO_5035296821" evidence="1">
    <location>
        <begin position="31"/>
        <end position="395"/>
    </location>
</feature>
<keyword evidence="4" id="KW-1185">Reference proteome</keyword>
<dbReference type="EMBL" id="JADEWZ010000010">
    <property type="protein sequence ID" value="MBE9115954.1"/>
    <property type="molecule type" value="Genomic_DNA"/>
</dbReference>
<dbReference type="NCBIfam" id="TIGR01901">
    <property type="entry name" value="adhes_NPXG"/>
    <property type="match status" value="1"/>
</dbReference>
<dbReference type="InterPro" id="IPR012334">
    <property type="entry name" value="Pectin_lyas_fold"/>
</dbReference>
<dbReference type="RefSeq" id="WP_194029043.1">
    <property type="nucleotide sequence ID" value="NZ_JADEWZ010000010.1"/>
</dbReference>
<sequence length="395" mass="41214">MKSHPQFYRSAAIIAGSIFLSCAIARPTLAQLIPDTTLGAENSVVTPIDLLNQRIDGGAARGINLFHSFLEFNIGNGSSVYFANPTGIENILTRVTGNNASNILGTLGVLGNANLFLINPNGIYFGENAQLDVSGSFLATTADGIQLGTQGYFSATDPQSSQLLSVQPSALFSNTLRNWTAGIKNEGNLSVGGDLTLIADELDLQGQLSAGGNLTLVGANLINSPWNLQTNSQQTPSTQGTLQIRDSTTNPFIAAAGGELLVQGNETVDIFALNHPDSGLFSGGDMVLRSGNQVSGDAHYYAGGSFRIEQLDGNLGDLFSPFDPVIRALGDVNMGNYIGASLHILAGGKINITSVIVTGTDTIGNSINPTSTPDLANVTLSNGKSELLTGMRVQP</sequence>
<dbReference type="Pfam" id="PF05860">
    <property type="entry name" value="TPS"/>
    <property type="match status" value="1"/>
</dbReference>
<evidence type="ECO:0000313" key="4">
    <source>
        <dbReference type="Proteomes" id="UP000654482"/>
    </source>
</evidence>
<feature type="domain" description="Filamentous haemagglutinin FhaB/tRNA nuclease CdiA-like TPS" evidence="2">
    <location>
        <begin position="39"/>
        <end position="148"/>
    </location>
</feature>
<reference evidence="3" key="1">
    <citation type="submission" date="2020-10" db="EMBL/GenBank/DDBJ databases">
        <authorList>
            <person name="Castelo-Branco R."/>
            <person name="Eusebio N."/>
            <person name="Adriana R."/>
            <person name="Vieira A."/>
            <person name="Brugerolle De Fraissinette N."/>
            <person name="Rezende De Castro R."/>
            <person name="Schneider M.P."/>
            <person name="Vasconcelos V."/>
            <person name="Leao P.N."/>
        </authorList>
    </citation>
    <scope>NUCLEOTIDE SEQUENCE</scope>
    <source>
        <strain evidence="3">LEGE 07157</strain>
    </source>
</reference>
<dbReference type="Gene3D" id="2.160.20.10">
    <property type="entry name" value="Single-stranded right-handed beta-helix, Pectin lyase-like"/>
    <property type="match status" value="1"/>
</dbReference>
<organism evidence="3 4">
    <name type="scientific">Lusitaniella coriacea LEGE 07157</name>
    <dbReference type="NCBI Taxonomy" id="945747"/>
    <lineage>
        <taxon>Bacteria</taxon>
        <taxon>Bacillati</taxon>
        <taxon>Cyanobacteriota</taxon>
        <taxon>Cyanophyceae</taxon>
        <taxon>Spirulinales</taxon>
        <taxon>Lusitaniellaceae</taxon>
        <taxon>Lusitaniella</taxon>
    </lineage>
</organism>
<dbReference type="AlphaFoldDB" id="A0A8J7J1R8"/>
<dbReference type="PROSITE" id="PS51257">
    <property type="entry name" value="PROKAR_LIPOPROTEIN"/>
    <property type="match status" value="1"/>
</dbReference>
<keyword evidence="1" id="KW-0732">Signal</keyword>
<evidence type="ECO:0000313" key="3">
    <source>
        <dbReference type="EMBL" id="MBE9115954.1"/>
    </source>
</evidence>
<gene>
    <name evidence="3" type="ORF">IQ249_08620</name>
</gene>